<evidence type="ECO:0000313" key="2">
    <source>
        <dbReference type="Proteomes" id="UP000469385"/>
    </source>
</evidence>
<protein>
    <submittedName>
        <fullName evidence="1">ABC transporter substrate-binding protein</fullName>
    </submittedName>
</protein>
<dbReference type="Proteomes" id="UP000469385">
    <property type="component" value="Unassembled WGS sequence"/>
</dbReference>
<organism evidence="1 2">
    <name type="scientific">Ramlibacter pinisoli</name>
    <dbReference type="NCBI Taxonomy" id="2682844"/>
    <lineage>
        <taxon>Bacteria</taxon>
        <taxon>Pseudomonadati</taxon>
        <taxon>Pseudomonadota</taxon>
        <taxon>Betaproteobacteria</taxon>
        <taxon>Burkholderiales</taxon>
        <taxon>Comamonadaceae</taxon>
        <taxon>Ramlibacter</taxon>
    </lineage>
</organism>
<dbReference type="PANTHER" id="PTHR30632:SF11">
    <property type="entry name" value="BLR4797 PROTEIN"/>
    <property type="match status" value="1"/>
</dbReference>
<dbReference type="AlphaFoldDB" id="A0A6N8IWB1"/>
<dbReference type="SUPFAM" id="SSF53850">
    <property type="entry name" value="Periplasmic binding protein-like II"/>
    <property type="match status" value="1"/>
</dbReference>
<dbReference type="InterPro" id="IPR050682">
    <property type="entry name" value="ModA/WtpA"/>
</dbReference>
<accession>A0A6N8IWB1</accession>
<proteinExistence type="predicted"/>
<dbReference type="Pfam" id="PF13531">
    <property type="entry name" value="SBP_bac_11"/>
    <property type="match status" value="1"/>
</dbReference>
<dbReference type="RefSeq" id="WP_157398177.1">
    <property type="nucleotide sequence ID" value="NZ_WSEL01000003.1"/>
</dbReference>
<sequence length="232" mass="23677">MATVQVLSGGAAHGLVRALQQPLAARGLAIEGSFGAVGTMRDQLLAGAACDLLILSDALITDLERQGLVQAGSARPLGRVRTGVAVQAGAVHPAVTTGPDLAAVFAGATALYVPHTVQSTAGQHVLKVLRALGLEQQLAGRLREFPNGATAMRELATGREPGAIGCTQMTEILDTPGVEWVGGLPRAFELATVYTAAVCTRAVDPQASAACIELLAAADTEPARRAAGFDPL</sequence>
<dbReference type="GO" id="GO:0030973">
    <property type="term" value="F:molybdate ion binding"/>
    <property type="evidence" value="ECO:0007669"/>
    <property type="project" value="TreeGrafter"/>
</dbReference>
<dbReference type="PANTHER" id="PTHR30632">
    <property type="entry name" value="MOLYBDATE-BINDING PERIPLASMIC PROTEIN"/>
    <property type="match status" value="1"/>
</dbReference>
<gene>
    <name evidence="1" type="ORF">GON04_12510</name>
</gene>
<dbReference type="Gene3D" id="3.40.190.10">
    <property type="entry name" value="Periplasmic binding protein-like II"/>
    <property type="match status" value="2"/>
</dbReference>
<dbReference type="EMBL" id="WSEL01000003">
    <property type="protein sequence ID" value="MVQ30276.1"/>
    <property type="molecule type" value="Genomic_DNA"/>
</dbReference>
<name>A0A6N8IWB1_9BURK</name>
<comment type="caution">
    <text evidence="1">The sequence shown here is derived from an EMBL/GenBank/DDBJ whole genome shotgun (WGS) entry which is preliminary data.</text>
</comment>
<reference evidence="1 2" key="1">
    <citation type="submission" date="2019-12" db="EMBL/GenBank/DDBJ databases">
        <authorList>
            <person name="Huq M.A."/>
        </authorList>
    </citation>
    <scope>NUCLEOTIDE SEQUENCE [LARGE SCALE GENOMIC DNA]</scope>
    <source>
        <strain evidence="1 2">MAH-25</strain>
    </source>
</reference>
<dbReference type="GO" id="GO:0015689">
    <property type="term" value="P:molybdate ion transport"/>
    <property type="evidence" value="ECO:0007669"/>
    <property type="project" value="TreeGrafter"/>
</dbReference>
<evidence type="ECO:0000313" key="1">
    <source>
        <dbReference type="EMBL" id="MVQ30276.1"/>
    </source>
</evidence>
<keyword evidence="2" id="KW-1185">Reference proteome</keyword>